<keyword evidence="6" id="KW-1185">Reference proteome</keyword>
<evidence type="ECO:0000313" key="5">
    <source>
        <dbReference type="EMBL" id="KAA2262736.1"/>
    </source>
</evidence>
<dbReference type="RefSeq" id="WP_149849715.1">
    <property type="nucleotide sequence ID" value="NZ_VUOB01000021.1"/>
</dbReference>
<proteinExistence type="predicted"/>
<evidence type="ECO:0000256" key="3">
    <source>
        <dbReference type="SAM" id="MobiDB-lite"/>
    </source>
</evidence>
<comment type="caution">
    <text evidence="5">The sequence shown here is derived from an EMBL/GenBank/DDBJ whole genome shotgun (WGS) entry which is preliminary data.</text>
</comment>
<dbReference type="SMART" id="SM00563">
    <property type="entry name" value="PlsC"/>
    <property type="match status" value="1"/>
</dbReference>
<dbReference type="SUPFAM" id="SSF69593">
    <property type="entry name" value="Glycerol-3-phosphate (1)-acyltransferase"/>
    <property type="match status" value="1"/>
</dbReference>
<evidence type="ECO:0000313" key="6">
    <source>
        <dbReference type="Proteomes" id="UP000323454"/>
    </source>
</evidence>
<organism evidence="5 6">
    <name type="scientific">Solihabitans fulvus</name>
    <dbReference type="NCBI Taxonomy" id="1892852"/>
    <lineage>
        <taxon>Bacteria</taxon>
        <taxon>Bacillati</taxon>
        <taxon>Actinomycetota</taxon>
        <taxon>Actinomycetes</taxon>
        <taxon>Pseudonocardiales</taxon>
        <taxon>Pseudonocardiaceae</taxon>
        <taxon>Solihabitans</taxon>
    </lineage>
</organism>
<feature type="domain" description="Phospholipid/glycerol acyltransferase" evidence="4">
    <location>
        <begin position="46"/>
        <end position="157"/>
    </location>
</feature>
<accession>A0A5B2XHP6</accession>
<evidence type="ECO:0000259" key="4">
    <source>
        <dbReference type="SMART" id="SM00563"/>
    </source>
</evidence>
<keyword evidence="2 5" id="KW-0012">Acyltransferase</keyword>
<dbReference type="AlphaFoldDB" id="A0A5B2XHP6"/>
<name>A0A5B2XHP6_9PSEU</name>
<gene>
    <name evidence="5" type="ORF">F0L68_12670</name>
</gene>
<dbReference type="GO" id="GO:0005886">
    <property type="term" value="C:plasma membrane"/>
    <property type="evidence" value="ECO:0007669"/>
    <property type="project" value="TreeGrafter"/>
</dbReference>
<reference evidence="5 6" key="2">
    <citation type="submission" date="2019-09" db="EMBL/GenBank/DDBJ databases">
        <authorList>
            <person name="Jin C."/>
        </authorList>
    </citation>
    <scope>NUCLEOTIDE SEQUENCE [LARGE SCALE GENOMIC DNA]</scope>
    <source>
        <strain evidence="5 6">AN110305</strain>
    </source>
</reference>
<dbReference type="EMBL" id="VUOB01000021">
    <property type="protein sequence ID" value="KAA2262736.1"/>
    <property type="molecule type" value="Genomic_DNA"/>
</dbReference>
<dbReference type="Pfam" id="PF01553">
    <property type="entry name" value="Acyltransferase"/>
    <property type="match status" value="1"/>
</dbReference>
<keyword evidence="1 5" id="KW-0808">Transferase</keyword>
<dbReference type="InterPro" id="IPR002123">
    <property type="entry name" value="Plipid/glycerol_acylTrfase"/>
</dbReference>
<dbReference type="CDD" id="cd07989">
    <property type="entry name" value="LPLAT_AGPAT-like"/>
    <property type="match status" value="1"/>
</dbReference>
<dbReference type="PANTHER" id="PTHR10434">
    <property type="entry name" value="1-ACYL-SN-GLYCEROL-3-PHOSPHATE ACYLTRANSFERASE"/>
    <property type="match status" value="1"/>
</dbReference>
<feature type="region of interest" description="Disordered" evidence="3">
    <location>
        <begin position="213"/>
        <end position="233"/>
    </location>
</feature>
<dbReference type="OrthoDB" id="9808424at2"/>
<dbReference type="Proteomes" id="UP000323454">
    <property type="component" value="Unassembled WGS sequence"/>
</dbReference>
<evidence type="ECO:0000256" key="2">
    <source>
        <dbReference type="ARBA" id="ARBA00023315"/>
    </source>
</evidence>
<dbReference type="PANTHER" id="PTHR10434:SF11">
    <property type="entry name" value="1-ACYL-SN-GLYCEROL-3-PHOSPHATE ACYLTRANSFERASE"/>
    <property type="match status" value="1"/>
</dbReference>
<dbReference type="GO" id="GO:0003841">
    <property type="term" value="F:1-acylglycerol-3-phosphate O-acyltransferase activity"/>
    <property type="evidence" value="ECO:0007669"/>
    <property type="project" value="TreeGrafter"/>
</dbReference>
<sequence length="233" mass="25311">MNDGQLPDGAWRPMHDFGRWIGRRPFRLPFRVRVHGKDRVPSTGPIVMVANHSSMADGPILFGQLPRRTVFLIKQEMFKVRPVGWFLRKIGQLPVRRGEPDRTPLLAAVRVLRAGGVVGVFPEGTRGDGDVANAQHGAAWLARSSGALVLPVACRGTLRPEGARRRFLPVVDVLIGEPFALPDGRGRQALNAATELVRVRLAAVVAELDDLRGGRATPPNHDLSDDNGVGGAK</sequence>
<dbReference type="GO" id="GO:0006654">
    <property type="term" value="P:phosphatidic acid biosynthetic process"/>
    <property type="evidence" value="ECO:0007669"/>
    <property type="project" value="TreeGrafter"/>
</dbReference>
<protein>
    <submittedName>
        <fullName evidence="5">1-acyl-sn-glycerol-3-phosphate acyltransferase</fullName>
    </submittedName>
</protein>
<reference evidence="5 6" key="1">
    <citation type="submission" date="2019-09" db="EMBL/GenBank/DDBJ databases">
        <title>Goodfellowia gen. nov., a new genus of the Pseudonocardineae related to Actinoalloteichus, containing Goodfellowia coeruleoviolacea gen. nov., comb. nov. gen. nov., comb. nov.</title>
        <authorList>
            <person name="Labeda D."/>
        </authorList>
    </citation>
    <scope>NUCLEOTIDE SEQUENCE [LARGE SCALE GENOMIC DNA]</scope>
    <source>
        <strain evidence="5 6">AN110305</strain>
    </source>
</reference>
<evidence type="ECO:0000256" key="1">
    <source>
        <dbReference type="ARBA" id="ARBA00022679"/>
    </source>
</evidence>